<dbReference type="Proteomes" id="UP000245207">
    <property type="component" value="Unassembled WGS sequence"/>
</dbReference>
<evidence type="ECO:0000313" key="3">
    <source>
        <dbReference type="Proteomes" id="UP000245207"/>
    </source>
</evidence>
<dbReference type="PANTHER" id="PTHR45648:SF166">
    <property type="entry name" value="OS02G0617400 PROTEIN"/>
    <property type="match status" value="1"/>
</dbReference>
<dbReference type="Gene3D" id="3.40.50.1110">
    <property type="entry name" value="SGNH hydrolase"/>
    <property type="match status" value="1"/>
</dbReference>
<dbReference type="GO" id="GO:0016787">
    <property type="term" value="F:hydrolase activity"/>
    <property type="evidence" value="ECO:0007669"/>
    <property type="project" value="UniProtKB-KW"/>
</dbReference>
<evidence type="ECO:0000313" key="2">
    <source>
        <dbReference type="EMBL" id="PWA48001.1"/>
    </source>
</evidence>
<name>A0A2U1LG86_ARTAN</name>
<dbReference type="InterPro" id="IPR051058">
    <property type="entry name" value="GDSL_Est/Lipase"/>
</dbReference>
<reference evidence="2 3" key="1">
    <citation type="journal article" date="2018" name="Mol. Plant">
        <title>The genome of Artemisia annua provides insight into the evolution of Asteraceae family and artemisinin biosynthesis.</title>
        <authorList>
            <person name="Shen Q."/>
            <person name="Zhang L."/>
            <person name="Liao Z."/>
            <person name="Wang S."/>
            <person name="Yan T."/>
            <person name="Shi P."/>
            <person name="Liu M."/>
            <person name="Fu X."/>
            <person name="Pan Q."/>
            <person name="Wang Y."/>
            <person name="Lv Z."/>
            <person name="Lu X."/>
            <person name="Zhang F."/>
            <person name="Jiang W."/>
            <person name="Ma Y."/>
            <person name="Chen M."/>
            <person name="Hao X."/>
            <person name="Li L."/>
            <person name="Tang Y."/>
            <person name="Lv G."/>
            <person name="Zhou Y."/>
            <person name="Sun X."/>
            <person name="Brodelius P.E."/>
            <person name="Rose J.K.C."/>
            <person name="Tang K."/>
        </authorList>
    </citation>
    <scope>NUCLEOTIDE SEQUENCE [LARGE SCALE GENOMIC DNA]</scope>
    <source>
        <strain evidence="3">cv. Huhao1</strain>
        <tissue evidence="2">Leaf</tissue>
    </source>
</reference>
<keyword evidence="1" id="KW-0378">Hydrolase</keyword>
<dbReference type="AlphaFoldDB" id="A0A2U1LG86"/>
<comment type="caution">
    <text evidence="2">The sequence shown here is derived from an EMBL/GenBank/DDBJ whole genome shotgun (WGS) entry which is preliminary data.</text>
</comment>
<dbReference type="InterPro" id="IPR036514">
    <property type="entry name" value="SGNH_hydro_sf"/>
</dbReference>
<dbReference type="STRING" id="35608.A0A2U1LG86"/>
<dbReference type="OrthoDB" id="1600564at2759"/>
<proteinExistence type="predicted"/>
<accession>A0A2U1LG86</accession>
<dbReference type="PANTHER" id="PTHR45648">
    <property type="entry name" value="GDSL LIPASE/ACYLHYDROLASE FAMILY PROTEIN (AFU_ORTHOLOGUE AFUA_4G14700)"/>
    <property type="match status" value="1"/>
</dbReference>
<sequence length="122" mass="13128">MKDVKLMHMRYPMECVVPALGALGNIKNNEVKSYQIAQSTTSGETVTYERVYDLGARKVLVTGTGPLGCVPAKLAQHNRNGECAGQAACCGQGPCNGMGLCTAMSNLCSNSEQYAFWDNMRT</sequence>
<protein>
    <submittedName>
        <fullName evidence="2">Uncharacterized protein</fullName>
    </submittedName>
</protein>
<gene>
    <name evidence="2" type="ORF">CTI12_AA485430</name>
</gene>
<evidence type="ECO:0000256" key="1">
    <source>
        <dbReference type="ARBA" id="ARBA00022801"/>
    </source>
</evidence>
<organism evidence="2 3">
    <name type="scientific">Artemisia annua</name>
    <name type="common">Sweet wormwood</name>
    <dbReference type="NCBI Taxonomy" id="35608"/>
    <lineage>
        <taxon>Eukaryota</taxon>
        <taxon>Viridiplantae</taxon>
        <taxon>Streptophyta</taxon>
        <taxon>Embryophyta</taxon>
        <taxon>Tracheophyta</taxon>
        <taxon>Spermatophyta</taxon>
        <taxon>Magnoliopsida</taxon>
        <taxon>eudicotyledons</taxon>
        <taxon>Gunneridae</taxon>
        <taxon>Pentapetalae</taxon>
        <taxon>asterids</taxon>
        <taxon>campanulids</taxon>
        <taxon>Asterales</taxon>
        <taxon>Asteraceae</taxon>
        <taxon>Asteroideae</taxon>
        <taxon>Anthemideae</taxon>
        <taxon>Artemisiinae</taxon>
        <taxon>Artemisia</taxon>
    </lineage>
</organism>
<dbReference type="EMBL" id="PKPP01009552">
    <property type="protein sequence ID" value="PWA48001.1"/>
    <property type="molecule type" value="Genomic_DNA"/>
</dbReference>
<keyword evidence="3" id="KW-1185">Reference proteome</keyword>